<evidence type="ECO:0000256" key="4">
    <source>
        <dbReference type="ARBA" id="ARBA00022801"/>
    </source>
</evidence>
<organism evidence="7 8">
    <name type="scientific">Ignavigranum ruoffiae</name>
    <dbReference type="NCBI Taxonomy" id="89093"/>
    <lineage>
        <taxon>Bacteria</taxon>
        <taxon>Bacillati</taxon>
        <taxon>Bacillota</taxon>
        <taxon>Bacilli</taxon>
        <taxon>Lactobacillales</taxon>
        <taxon>Aerococcaceae</taxon>
        <taxon>Ignavigranum</taxon>
    </lineage>
</organism>
<evidence type="ECO:0000256" key="3">
    <source>
        <dbReference type="ARBA" id="ARBA00022723"/>
    </source>
</evidence>
<sequence>MKLLISNDDGIVSPGLYLLVEVLQDIAEIIVVAPDSQRSGASHSITLDRPLRAQQVDLMTGVTSFKVNGSPVDCLKLGIEHLSAGRPDLVISGINAGANLGQDLCYSGTLAIAREANLYQIPALALSMARSSNHQVNFGRLKPFLHQNLGKILPDLKNFAYFLNVNLPSMELQSIQGIKVVPMDLSIKKFDFKVLKDPKDRDVYWLRNLFQEIHSEDIQNDYHFVKSGYVTVSPLSMMSESMNLVEPIQKYINEKEII</sequence>
<evidence type="ECO:0000256" key="1">
    <source>
        <dbReference type="ARBA" id="ARBA00000815"/>
    </source>
</evidence>
<dbReference type="EMBL" id="FOEN01000003">
    <property type="protein sequence ID" value="SEP91408.1"/>
    <property type="molecule type" value="Genomic_DNA"/>
</dbReference>
<dbReference type="NCBIfam" id="TIGR00087">
    <property type="entry name" value="surE"/>
    <property type="match status" value="1"/>
</dbReference>
<comment type="function">
    <text evidence="5">Nucleotidase that shows phosphatase activity on nucleoside 5'-monophosphates.</text>
</comment>
<dbReference type="RefSeq" id="WP_092570823.1">
    <property type="nucleotide sequence ID" value="NZ_CP149446.1"/>
</dbReference>
<dbReference type="SUPFAM" id="SSF64167">
    <property type="entry name" value="SurE-like"/>
    <property type="match status" value="1"/>
</dbReference>
<evidence type="ECO:0000259" key="6">
    <source>
        <dbReference type="Pfam" id="PF01975"/>
    </source>
</evidence>
<proteinExistence type="inferred from homology"/>
<evidence type="ECO:0000313" key="8">
    <source>
        <dbReference type="Proteomes" id="UP000198833"/>
    </source>
</evidence>
<dbReference type="GO" id="GO:0000166">
    <property type="term" value="F:nucleotide binding"/>
    <property type="evidence" value="ECO:0007669"/>
    <property type="project" value="UniProtKB-KW"/>
</dbReference>
<comment type="subcellular location">
    <subcellularLocation>
        <location evidence="5">Cytoplasm</location>
    </subcellularLocation>
</comment>
<dbReference type="Proteomes" id="UP000198833">
    <property type="component" value="Unassembled WGS sequence"/>
</dbReference>
<keyword evidence="5" id="KW-0547">Nucleotide-binding</keyword>
<evidence type="ECO:0000313" key="7">
    <source>
        <dbReference type="EMBL" id="SEP91408.1"/>
    </source>
</evidence>
<dbReference type="GO" id="GO:0005737">
    <property type="term" value="C:cytoplasm"/>
    <property type="evidence" value="ECO:0007669"/>
    <property type="project" value="UniProtKB-SubCell"/>
</dbReference>
<evidence type="ECO:0000256" key="2">
    <source>
        <dbReference type="ARBA" id="ARBA00011062"/>
    </source>
</evidence>
<feature type="binding site" evidence="5">
    <location>
        <position position="39"/>
    </location>
    <ligand>
        <name>a divalent metal cation</name>
        <dbReference type="ChEBI" id="CHEBI:60240"/>
    </ligand>
</feature>
<dbReference type="Pfam" id="PF01975">
    <property type="entry name" value="SurE"/>
    <property type="match status" value="1"/>
</dbReference>
<feature type="binding site" evidence="5">
    <location>
        <position position="95"/>
    </location>
    <ligand>
        <name>a divalent metal cation</name>
        <dbReference type="ChEBI" id="CHEBI:60240"/>
    </ligand>
</feature>
<dbReference type="HAMAP" id="MF_00060">
    <property type="entry name" value="SurE"/>
    <property type="match status" value="1"/>
</dbReference>
<keyword evidence="8" id="KW-1185">Reference proteome</keyword>
<keyword evidence="3 5" id="KW-0479">Metal-binding</keyword>
<dbReference type="PANTHER" id="PTHR30457:SF0">
    <property type="entry name" value="PHOSPHATASE, PUTATIVE (AFU_ORTHOLOGUE AFUA_4G01070)-RELATED"/>
    <property type="match status" value="1"/>
</dbReference>
<feature type="domain" description="Survival protein SurE-like phosphatase/nucleotidase" evidence="6">
    <location>
        <begin position="4"/>
        <end position="183"/>
    </location>
</feature>
<accession>A0A1H9BSR6</accession>
<comment type="similarity">
    <text evidence="2 5">Belongs to the SurE nucleotidase family.</text>
</comment>
<dbReference type="GO" id="GO:0008253">
    <property type="term" value="F:5'-nucleotidase activity"/>
    <property type="evidence" value="ECO:0007669"/>
    <property type="project" value="UniProtKB-UniRule"/>
</dbReference>
<dbReference type="Gene3D" id="3.40.1210.10">
    <property type="entry name" value="Survival protein SurE-like phosphatase/nucleotidase"/>
    <property type="match status" value="1"/>
</dbReference>
<evidence type="ECO:0000256" key="5">
    <source>
        <dbReference type="HAMAP-Rule" id="MF_00060"/>
    </source>
</evidence>
<comment type="cofactor">
    <cofactor evidence="5">
        <name>a divalent metal cation</name>
        <dbReference type="ChEBI" id="CHEBI:60240"/>
    </cofactor>
    <text evidence="5">Binds 1 divalent metal cation per subunit.</text>
</comment>
<reference evidence="7 8" key="1">
    <citation type="submission" date="2016-10" db="EMBL/GenBank/DDBJ databases">
        <authorList>
            <person name="de Groot N.N."/>
        </authorList>
    </citation>
    <scope>NUCLEOTIDE SEQUENCE [LARGE SCALE GENOMIC DNA]</scope>
    <source>
        <strain evidence="7 8">DSM 15695</strain>
    </source>
</reference>
<dbReference type="InterPro" id="IPR036523">
    <property type="entry name" value="SurE-like_sf"/>
</dbReference>
<protein>
    <recommendedName>
        <fullName evidence="5">5'-nucleotidase SurE</fullName>
        <ecNumber evidence="5">3.1.3.5</ecNumber>
    </recommendedName>
    <alternativeName>
        <fullName evidence="5">Nucleoside 5'-monophosphate phosphohydrolase</fullName>
    </alternativeName>
</protein>
<dbReference type="OrthoDB" id="9780815at2"/>
<dbReference type="GO" id="GO:0046872">
    <property type="term" value="F:metal ion binding"/>
    <property type="evidence" value="ECO:0007669"/>
    <property type="project" value="UniProtKB-UniRule"/>
</dbReference>
<name>A0A1H9BSR6_9LACT</name>
<feature type="binding site" evidence="5">
    <location>
        <position position="8"/>
    </location>
    <ligand>
        <name>a divalent metal cation</name>
        <dbReference type="ChEBI" id="CHEBI:60240"/>
    </ligand>
</feature>
<gene>
    <name evidence="5" type="primary">surE</name>
    <name evidence="7" type="ORF">SAMN04488558_10375</name>
</gene>
<keyword evidence="4 5" id="KW-0378">Hydrolase</keyword>
<dbReference type="AlphaFoldDB" id="A0A1H9BSR6"/>
<feature type="binding site" evidence="5">
    <location>
        <position position="9"/>
    </location>
    <ligand>
        <name>a divalent metal cation</name>
        <dbReference type="ChEBI" id="CHEBI:60240"/>
    </ligand>
</feature>
<dbReference type="PANTHER" id="PTHR30457">
    <property type="entry name" value="5'-NUCLEOTIDASE SURE"/>
    <property type="match status" value="1"/>
</dbReference>
<dbReference type="EC" id="3.1.3.5" evidence="5"/>
<comment type="catalytic activity">
    <reaction evidence="1 5">
        <text>a ribonucleoside 5'-phosphate + H2O = a ribonucleoside + phosphate</text>
        <dbReference type="Rhea" id="RHEA:12484"/>
        <dbReference type="ChEBI" id="CHEBI:15377"/>
        <dbReference type="ChEBI" id="CHEBI:18254"/>
        <dbReference type="ChEBI" id="CHEBI:43474"/>
        <dbReference type="ChEBI" id="CHEBI:58043"/>
        <dbReference type="EC" id="3.1.3.5"/>
    </reaction>
</comment>
<dbReference type="STRING" id="89093.SAMN04488558_10375"/>
<keyword evidence="5" id="KW-0963">Cytoplasm</keyword>
<dbReference type="InterPro" id="IPR002828">
    <property type="entry name" value="SurE-like_Pase/nucleotidase"/>
</dbReference>
<dbReference type="InterPro" id="IPR030048">
    <property type="entry name" value="SurE"/>
</dbReference>